<dbReference type="AlphaFoldDB" id="A0A7T8GUJ2"/>
<keyword evidence="2" id="KW-1185">Reference proteome</keyword>
<accession>A0A7T8GUJ2</accession>
<sequence>MLYRKLVHISGTETSRTVVKWSKICLVPDAHRRLRPKDNVDKIKEGCLKTVVPA</sequence>
<dbReference type="EMBL" id="CP045902">
    <property type="protein sequence ID" value="QQP38054.1"/>
    <property type="molecule type" value="Genomic_DNA"/>
</dbReference>
<name>A0A7T8GUJ2_CALRO</name>
<gene>
    <name evidence="1" type="ORF">FKW44_018528</name>
</gene>
<dbReference type="Proteomes" id="UP000595437">
    <property type="component" value="Chromosome 13"/>
</dbReference>
<evidence type="ECO:0000313" key="1">
    <source>
        <dbReference type="EMBL" id="QQP38054.1"/>
    </source>
</evidence>
<protein>
    <submittedName>
        <fullName evidence="1">Uncharacterized protein</fullName>
    </submittedName>
</protein>
<proteinExistence type="predicted"/>
<evidence type="ECO:0000313" key="2">
    <source>
        <dbReference type="Proteomes" id="UP000595437"/>
    </source>
</evidence>
<reference evidence="2" key="1">
    <citation type="submission" date="2021-01" db="EMBL/GenBank/DDBJ databases">
        <title>Caligus Genome Assembly.</title>
        <authorList>
            <person name="Gallardo-Escarate C."/>
        </authorList>
    </citation>
    <scope>NUCLEOTIDE SEQUENCE [LARGE SCALE GENOMIC DNA]</scope>
</reference>
<organism evidence="1 2">
    <name type="scientific">Caligus rogercresseyi</name>
    <name type="common">Sea louse</name>
    <dbReference type="NCBI Taxonomy" id="217165"/>
    <lineage>
        <taxon>Eukaryota</taxon>
        <taxon>Metazoa</taxon>
        <taxon>Ecdysozoa</taxon>
        <taxon>Arthropoda</taxon>
        <taxon>Crustacea</taxon>
        <taxon>Multicrustacea</taxon>
        <taxon>Hexanauplia</taxon>
        <taxon>Copepoda</taxon>
        <taxon>Siphonostomatoida</taxon>
        <taxon>Caligidae</taxon>
        <taxon>Caligus</taxon>
    </lineage>
</organism>